<evidence type="ECO:0000259" key="9">
    <source>
        <dbReference type="Pfam" id="PF12704"/>
    </source>
</evidence>
<gene>
    <name evidence="10" type="ORF">KL86DYS1_12230</name>
</gene>
<dbReference type="InterPro" id="IPR025857">
    <property type="entry name" value="MacB_PCD"/>
</dbReference>
<reference evidence="10" key="1">
    <citation type="submission" date="2016-04" db="EMBL/GenBank/DDBJ databases">
        <authorList>
            <person name="Evans L.H."/>
            <person name="Alamgir A."/>
            <person name="Owens N."/>
            <person name="Weber N.D."/>
            <person name="Virtaneva K."/>
            <person name="Barbian K."/>
            <person name="Babar A."/>
            <person name="Rosenke K."/>
        </authorList>
    </citation>
    <scope>NUCLEOTIDE SEQUENCE</scope>
    <source>
        <strain evidence="10">86-1</strain>
    </source>
</reference>
<comment type="subcellular location">
    <subcellularLocation>
        <location evidence="1">Cell membrane</location>
        <topology evidence="1">Multi-pass membrane protein</topology>
    </subcellularLocation>
</comment>
<organism evidence="10">
    <name type="scientific">uncultured Dysgonomonas sp</name>
    <dbReference type="NCBI Taxonomy" id="206096"/>
    <lineage>
        <taxon>Bacteria</taxon>
        <taxon>Pseudomonadati</taxon>
        <taxon>Bacteroidota</taxon>
        <taxon>Bacteroidia</taxon>
        <taxon>Bacteroidales</taxon>
        <taxon>Dysgonomonadaceae</taxon>
        <taxon>Dysgonomonas</taxon>
        <taxon>environmental samples</taxon>
    </lineage>
</organism>
<evidence type="ECO:0000256" key="1">
    <source>
        <dbReference type="ARBA" id="ARBA00004651"/>
    </source>
</evidence>
<evidence type="ECO:0000256" key="2">
    <source>
        <dbReference type="ARBA" id="ARBA00022475"/>
    </source>
</evidence>
<feature type="domain" description="MacB-like periplasmic core" evidence="9">
    <location>
        <begin position="132"/>
        <end position="242"/>
    </location>
</feature>
<feature type="transmembrane region" description="Helical" evidence="7">
    <location>
        <begin position="17"/>
        <end position="39"/>
    </location>
</feature>
<dbReference type="PANTHER" id="PTHR30572">
    <property type="entry name" value="MEMBRANE COMPONENT OF TRANSPORTER-RELATED"/>
    <property type="match status" value="1"/>
</dbReference>
<feature type="transmembrane region" description="Helical" evidence="7">
    <location>
        <begin position="342"/>
        <end position="365"/>
    </location>
</feature>
<evidence type="ECO:0000313" key="10">
    <source>
        <dbReference type="EMBL" id="SBV98653.1"/>
    </source>
</evidence>
<dbReference type="EMBL" id="FLUM01000001">
    <property type="protein sequence ID" value="SBV98653.1"/>
    <property type="molecule type" value="Genomic_DNA"/>
</dbReference>
<dbReference type="GO" id="GO:0022857">
    <property type="term" value="F:transmembrane transporter activity"/>
    <property type="evidence" value="ECO:0007669"/>
    <property type="project" value="TreeGrafter"/>
</dbReference>
<evidence type="ECO:0000256" key="5">
    <source>
        <dbReference type="ARBA" id="ARBA00023136"/>
    </source>
</evidence>
<keyword evidence="2" id="KW-1003">Cell membrane</keyword>
<dbReference type="PANTHER" id="PTHR30572:SF4">
    <property type="entry name" value="ABC TRANSPORTER PERMEASE YTRF"/>
    <property type="match status" value="1"/>
</dbReference>
<name>A0A212JGS6_9BACT</name>
<feature type="transmembrane region" description="Helical" evidence="7">
    <location>
        <begin position="290"/>
        <end position="313"/>
    </location>
</feature>
<dbReference type="AlphaFoldDB" id="A0A212JGS6"/>
<feature type="transmembrane region" description="Helical" evidence="7">
    <location>
        <begin position="385"/>
        <end position="406"/>
    </location>
</feature>
<dbReference type="Pfam" id="PF12704">
    <property type="entry name" value="MacB_PCD"/>
    <property type="match status" value="1"/>
</dbReference>
<keyword evidence="3 7" id="KW-0812">Transmembrane</keyword>
<dbReference type="GO" id="GO:0005886">
    <property type="term" value="C:plasma membrane"/>
    <property type="evidence" value="ECO:0007669"/>
    <property type="project" value="UniProtKB-SubCell"/>
</dbReference>
<keyword evidence="4 7" id="KW-1133">Transmembrane helix</keyword>
<evidence type="ECO:0000256" key="7">
    <source>
        <dbReference type="SAM" id="Phobius"/>
    </source>
</evidence>
<evidence type="ECO:0000256" key="6">
    <source>
        <dbReference type="ARBA" id="ARBA00038076"/>
    </source>
</evidence>
<keyword evidence="5 7" id="KW-0472">Membrane</keyword>
<dbReference type="Pfam" id="PF02687">
    <property type="entry name" value="FtsX"/>
    <property type="match status" value="1"/>
</dbReference>
<dbReference type="RefSeq" id="WP_296940920.1">
    <property type="nucleotide sequence ID" value="NZ_LT599032.1"/>
</dbReference>
<feature type="domain" description="ABC3 transporter permease C-terminal" evidence="8">
    <location>
        <begin position="292"/>
        <end position="416"/>
    </location>
</feature>
<sequence>MILHTLKIIWTERKVNIWILIELILVFCIMWFCVDYIYFLAKKYMEPEGFDIEQVYAINLGIKDEGQSAIDSDDEEKKAELFENIWTIFDRIKAYPEIENACISSAAVPHSGSWMSREFFIDTVIDYPQKKTVTPEFFDVFGINMEKGKSFSGNNMNEAVISGNMDDILLKKSVFQIDTINYGDHNSQDYLRLKVTGVANKSKRSQFDAYNTMVYIPLKRDEGDLLYTPSIEISVRVKPGTAKGFEERFSKNMQEQIGVGPYFLSSVQSFRDIRSDYIKWNGWDNNLKSIYSISAFLLINIFLAVVGTFWFRIQSRRSEIGLRIALGASHNRVKRLFMTETLILLFLASIIATVICINVTLVDVLKDIGVPSINREWNPIHISQYFINYGLTFIILAVIAIAAVWYPARRASKIQPAIALRDE</sequence>
<evidence type="ECO:0000256" key="4">
    <source>
        <dbReference type="ARBA" id="ARBA00022989"/>
    </source>
</evidence>
<evidence type="ECO:0000256" key="3">
    <source>
        <dbReference type="ARBA" id="ARBA00022692"/>
    </source>
</evidence>
<comment type="similarity">
    <text evidence="6">Belongs to the ABC-4 integral membrane protein family.</text>
</comment>
<dbReference type="InterPro" id="IPR003838">
    <property type="entry name" value="ABC3_permease_C"/>
</dbReference>
<proteinExistence type="inferred from homology"/>
<protein>
    <submittedName>
        <fullName evidence="10">Uncharacterized protein</fullName>
    </submittedName>
</protein>
<evidence type="ECO:0000259" key="8">
    <source>
        <dbReference type="Pfam" id="PF02687"/>
    </source>
</evidence>
<accession>A0A212JGS6</accession>
<dbReference type="InterPro" id="IPR050250">
    <property type="entry name" value="Macrolide_Exporter_MacB"/>
</dbReference>